<accession>A0A5P6P9Y2</accession>
<dbReference type="Proteomes" id="UP000325641">
    <property type="component" value="Chromosome"/>
</dbReference>
<dbReference type="RefSeq" id="WP_151647861.1">
    <property type="nucleotide sequence ID" value="NZ_CP044543.1"/>
</dbReference>
<evidence type="ECO:0000313" key="1">
    <source>
        <dbReference type="EMBL" id="QFI74858.1"/>
    </source>
</evidence>
<protein>
    <submittedName>
        <fullName evidence="1">Uncharacterized protein</fullName>
    </submittedName>
</protein>
<reference evidence="2" key="1">
    <citation type="submission" date="2019-10" db="EMBL/GenBank/DDBJ databases">
        <title>Complete Genome Sequence of Bradyrhizobium betae type strain PL7HG1T.</title>
        <authorList>
            <person name="Bromfield E.S.P."/>
            <person name="Cloutier S."/>
        </authorList>
    </citation>
    <scope>NUCLEOTIDE SEQUENCE [LARGE SCALE GENOMIC DNA]</scope>
    <source>
        <strain evidence="2">PL7HG1</strain>
    </source>
</reference>
<name>A0A5P6P9Y2_9BRAD</name>
<dbReference type="AlphaFoldDB" id="A0A5P6P9Y2"/>
<dbReference type="OrthoDB" id="8240604at2"/>
<dbReference type="KEGG" id="bbet:F8237_22105"/>
<dbReference type="EMBL" id="CP044543">
    <property type="protein sequence ID" value="QFI74858.1"/>
    <property type="molecule type" value="Genomic_DNA"/>
</dbReference>
<evidence type="ECO:0000313" key="2">
    <source>
        <dbReference type="Proteomes" id="UP000325641"/>
    </source>
</evidence>
<sequence>MVNLFLGAVHLALLAASGPIVNQADLPPIVEVRMVCDQNCNCWPTRYREHRPPLLADRPHLGCPSPAVGRPALGYYNGHYRAGPATGVGFDSLGARELPFPF</sequence>
<gene>
    <name evidence="1" type="ORF">F8237_22105</name>
</gene>
<proteinExistence type="predicted"/>
<organism evidence="1 2">
    <name type="scientific">Bradyrhizobium betae</name>
    <dbReference type="NCBI Taxonomy" id="244734"/>
    <lineage>
        <taxon>Bacteria</taxon>
        <taxon>Pseudomonadati</taxon>
        <taxon>Pseudomonadota</taxon>
        <taxon>Alphaproteobacteria</taxon>
        <taxon>Hyphomicrobiales</taxon>
        <taxon>Nitrobacteraceae</taxon>
        <taxon>Bradyrhizobium</taxon>
    </lineage>
</organism>